<gene>
    <name evidence="3" type="ORF">D6851_05345</name>
</gene>
<keyword evidence="1" id="KW-0812">Transmembrane</keyword>
<keyword evidence="1" id="KW-1133">Transmembrane helix</keyword>
<keyword evidence="3" id="KW-0813">Transport</keyword>
<feature type="transmembrane region" description="Helical" evidence="1">
    <location>
        <begin position="84"/>
        <end position="101"/>
    </location>
</feature>
<evidence type="ECO:0000256" key="1">
    <source>
        <dbReference type="SAM" id="Phobius"/>
    </source>
</evidence>
<organism evidence="3 4">
    <name type="scientific">Altericroceibacterium spongiae</name>
    <dbReference type="NCBI Taxonomy" id="2320269"/>
    <lineage>
        <taxon>Bacteria</taxon>
        <taxon>Pseudomonadati</taxon>
        <taxon>Pseudomonadota</taxon>
        <taxon>Alphaproteobacteria</taxon>
        <taxon>Sphingomonadales</taxon>
        <taxon>Erythrobacteraceae</taxon>
        <taxon>Altericroceibacterium</taxon>
    </lineage>
</organism>
<dbReference type="SUPFAM" id="SSF81324">
    <property type="entry name" value="Voltage-gated potassium channels"/>
    <property type="match status" value="1"/>
</dbReference>
<dbReference type="Proteomes" id="UP000284395">
    <property type="component" value="Unassembled WGS sequence"/>
</dbReference>
<keyword evidence="4" id="KW-1185">Reference proteome</keyword>
<comment type="caution">
    <text evidence="3">The sequence shown here is derived from an EMBL/GenBank/DDBJ whole genome shotgun (WGS) entry which is preliminary data.</text>
</comment>
<dbReference type="Pfam" id="PF07885">
    <property type="entry name" value="Ion_trans_2"/>
    <property type="match status" value="1"/>
</dbReference>
<name>A0A420EPN7_9SPHN</name>
<feature type="transmembrane region" description="Helical" evidence="1">
    <location>
        <begin position="42"/>
        <end position="64"/>
    </location>
</feature>
<dbReference type="EMBL" id="RAPF01000002">
    <property type="protein sequence ID" value="RKF22643.1"/>
    <property type="molecule type" value="Genomic_DNA"/>
</dbReference>
<feature type="transmembrane region" description="Helical" evidence="1">
    <location>
        <begin position="108"/>
        <end position="129"/>
    </location>
</feature>
<reference evidence="3 4" key="1">
    <citation type="submission" date="2018-09" db="EMBL/GenBank/DDBJ databases">
        <title>Altererythrobacter spongiae sp. nov., isolated from a marine sponge.</title>
        <authorList>
            <person name="Zhuang L."/>
            <person name="Luo L."/>
        </authorList>
    </citation>
    <scope>NUCLEOTIDE SEQUENCE [LARGE SCALE GENOMIC DNA]</scope>
    <source>
        <strain evidence="3 4">HN-Y73</strain>
    </source>
</reference>
<proteinExistence type="predicted"/>
<evidence type="ECO:0000313" key="3">
    <source>
        <dbReference type="EMBL" id="RKF22643.1"/>
    </source>
</evidence>
<dbReference type="InterPro" id="IPR013099">
    <property type="entry name" value="K_chnl_dom"/>
</dbReference>
<keyword evidence="1" id="KW-0472">Membrane</keyword>
<dbReference type="Gene3D" id="1.10.287.70">
    <property type="match status" value="1"/>
</dbReference>
<dbReference type="GO" id="GO:0034220">
    <property type="term" value="P:monoatomic ion transmembrane transport"/>
    <property type="evidence" value="ECO:0007669"/>
    <property type="project" value="UniProtKB-KW"/>
</dbReference>
<protein>
    <submittedName>
        <fullName evidence="3">Two pore domain potassium channel family protein</fullName>
    </submittedName>
</protein>
<keyword evidence="3" id="KW-0406">Ion transport</keyword>
<dbReference type="OrthoDB" id="2974133at2"/>
<evidence type="ECO:0000313" key="4">
    <source>
        <dbReference type="Proteomes" id="UP000284395"/>
    </source>
</evidence>
<sequence length="143" mass="15436">MAVAIFLGSALFLISAWIHLWLIGLAKIALPPGRPGAVRLSASYLIILASHLLIAGLFAAGFFLAAQLGLGGFESPVLDSWMDLFYFSLINITTLGLGDIYPTGHLRAITGIESLTGFLLISCTAQFVYATMNKEERLYAKRS</sequence>
<dbReference type="AlphaFoldDB" id="A0A420EPN7"/>
<feature type="domain" description="Potassium channel" evidence="2">
    <location>
        <begin position="66"/>
        <end position="128"/>
    </location>
</feature>
<evidence type="ECO:0000259" key="2">
    <source>
        <dbReference type="Pfam" id="PF07885"/>
    </source>
</evidence>
<accession>A0A420EPN7</accession>
<keyword evidence="3" id="KW-0407">Ion channel</keyword>
<feature type="transmembrane region" description="Helical" evidence="1">
    <location>
        <begin position="6"/>
        <end position="30"/>
    </location>
</feature>